<sequence>MQYYKATYFILFLLVNGEVFDLEDGTTSLYAIKYFMLMKDGPIGRQASRINQTSYNEYYQKVSRNEASNALREHIAFASASGDSCKFNEITIPNCLHFEIPPNTKISTASLIIVFIEELVDEYLLIRLIDPFKRFDFIVEPEGFLANYCVGECIHFEGDNPEYKSLSDRFTMKLCCVPVKYESIDVLYMLASKELKRKQIPNLRVAECGCLPLSSAFSASNLTTII</sequence>
<dbReference type="InterPro" id="IPR001839">
    <property type="entry name" value="TGF-b_C"/>
</dbReference>
<dbReference type="InterPro" id="IPR015615">
    <property type="entry name" value="TGF-beta-rel"/>
</dbReference>
<dbReference type="PANTHER" id="PTHR11848:SF309">
    <property type="entry name" value="INHIBIN BETA CHAIN"/>
    <property type="match status" value="1"/>
</dbReference>
<keyword evidence="4 6" id="KW-0339">Growth factor</keyword>
<evidence type="ECO:0000256" key="2">
    <source>
        <dbReference type="ARBA" id="ARBA00006656"/>
    </source>
</evidence>
<dbReference type="PANTHER" id="PTHR11848">
    <property type="entry name" value="TGF-BETA FAMILY"/>
    <property type="match status" value="1"/>
</dbReference>
<keyword evidence="7" id="KW-0732">Signal</keyword>
<evidence type="ECO:0000313" key="11">
    <source>
        <dbReference type="Proteomes" id="UP000274756"/>
    </source>
</evidence>
<evidence type="ECO:0000256" key="7">
    <source>
        <dbReference type="SAM" id="SignalP"/>
    </source>
</evidence>
<evidence type="ECO:0000259" key="8">
    <source>
        <dbReference type="PROSITE" id="PS51362"/>
    </source>
</evidence>
<dbReference type="Pfam" id="PF00019">
    <property type="entry name" value="TGF_beta"/>
    <property type="match status" value="1"/>
</dbReference>
<dbReference type="AlphaFoldDB" id="A0A0N4UN74"/>
<feature type="domain" description="TGF-beta family profile" evidence="8">
    <location>
        <begin position="136"/>
        <end position="211"/>
    </location>
</feature>
<organism evidence="10 12">
    <name type="scientific">Dracunculus medinensis</name>
    <name type="common">Guinea worm</name>
    <dbReference type="NCBI Taxonomy" id="318479"/>
    <lineage>
        <taxon>Eukaryota</taxon>
        <taxon>Metazoa</taxon>
        <taxon>Ecdysozoa</taxon>
        <taxon>Nematoda</taxon>
        <taxon>Chromadorea</taxon>
        <taxon>Rhabditida</taxon>
        <taxon>Spirurina</taxon>
        <taxon>Dracunculoidea</taxon>
        <taxon>Dracunculidae</taxon>
        <taxon>Dracunculus</taxon>
    </lineage>
</organism>
<dbReference type="PROSITE" id="PS00250">
    <property type="entry name" value="TGF_BETA_1"/>
    <property type="match status" value="1"/>
</dbReference>
<dbReference type="GO" id="GO:0005125">
    <property type="term" value="F:cytokine activity"/>
    <property type="evidence" value="ECO:0007669"/>
    <property type="project" value="TreeGrafter"/>
</dbReference>
<evidence type="ECO:0000256" key="6">
    <source>
        <dbReference type="RuleBase" id="RU000354"/>
    </source>
</evidence>
<dbReference type="WBParaSite" id="DME_0000934201-mRNA-1">
    <property type="protein sequence ID" value="DME_0000934201-mRNA-1"/>
    <property type="gene ID" value="DME_0000934201"/>
</dbReference>
<reference evidence="9 11" key="2">
    <citation type="submission" date="2018-11" db="EMBL/GenBank/DDBJ databases">
        <authorList>
            <consortium name="Pathogen Informatics"/>
        </authorList>
    </citation>
    <scope>NUCLEOTIDE SEQUENCE [LARGE SCALE GENOMIC DNA]</scope>
</reference>
<dbReference type="EMBL" id="UYYG01000101">
    <property type="protein sequence ID" value="VDN53091.1"/>
    <property type="molecule type" value="Genomic_DNA"/>
</dbReference>
<dbReference type="InterPro" id="IPR017948">
    <property type="entry name" value="TGFb_CS"/>
</dbReference>
<dbReference type="Gene3D" id="2.10.90.10">
    <property type="entry name" value="Cystine-knot cytokines"/>
    <property type="match status" value="1"/>
</dbReference>
<accession>A0A0N4UN74</accession>
<name>A0A0N4UN74_DRAME</name>
<keyword evidence="11" id="KW-1185">Reference proteome</keyword>
<dbReference type="PROSITE" id="PS51362">
    <property type="entry name" value="TGF_BETA_2"/>
    <property type="match status" value="1"/>
</dbReference>
<evidence type="ECO:0000313" key="9">
    <source>
        <dbReference type="EMBL" id="VDN53091.1"/>
    </source>
</evidence>
<reference evidence="12" key="1">
    <citation type="submission" date="2017-02" db="UniProtKB">
        <authorList>
            <consortium name="WormBaseParasite"/>
        </authorList>
    </citation>
    <scope>IDENTIFICATION</scope>
</reference>
<dbReference type="SMART" id="SM00204">
    <property type="entry name" value="TGFB"/>
    <property type="match status" value="1"/>
</dbReference>
<dbReference type="GO" id="GO:0008083">
    <property type="term" value="F:growth factor activity"/>
    <property type="evidence" value="ECO:0007669"/>
    <property type="project" value="UniProtKB-KW"/>
</dbReference>
<evidence type="ECO:0000256" key="4">
    <source>
        <dbReference type="ARBA" id="ARBA00023030"/>
    </source>
</evidence>
<protein>
    <submittedName>
        <fullName evidence="12">TGF_BETA_2 domain-containing protein</fullName>
    </submittedName>
</protein>
<feature type="chain" id="PRO_5033230231" evidence="7">
    <location>
        <begin position="18"/>
        <end position="226"/>
    </location>
</feature>
<proteinExistence type="inferred from homology"/>
<comment type="subcellular location">
    <subcellularLocation>
        <location evidence="1">Secreted</location>
    </subcellularLocation>
</comment>
<evidence type="ECO:0000313" key="10">
    <source>
        <dbReference type="Proteomes" id="UP000038040"/>
    </source>
</evidence>
<dbReference type="SUPFAM" id="SSF57501">
    <property type="entry name" value="Cystine-knot cytokines"/>
    <property type="match status" value="1"/>
</dbReference>
<evidence type="ECO:0000256" key="3">
    <source>
        <dbReference type="ARBA" id="ARBA00022525"/>
    </source>
</evidence>
<evidence type="ECO:0000256" key="1">
    <source>
        <dbReference type="ARBA" id="ARBA00004613"/>
    </source>
</evidence>
<dbReference type="GO" id="GO:0005615">
    <property type="term" value="C:extracellular space"/>
    <property type="evidence" value="ECO:0007669"/>
    <property type="project" value="TreeGrafter"/>
</dbReference>
<dbReference type="STRING" id="318479.A0A0N4UN74"/>
<dbReference type="OrthoDB" id="6516235at2759"/>
<dbReference type="Proteomes" id="UP000038040">
    <property type="component" value="Unplaced"/>
</dbReference>
<dbReference type="CDD" id="cd08698">
    <property type="entry name" value="TGF_beta_SF"/>
    <property type="match status" value="1"/>
</dbReference>
<dbReference type="InterPro" id="IPR029034">
    <property type="entry name" value="Cystine-knot_cytokine"/>
</dbReference>
<feature type="signal peptide" evidence="7">
    <location>
        <begin position="1"/>
        <end position="17"/>
    </location>
</feature>
<evidence type="ECO:0000256" key="5">
    <source>
        <dbReference type="ARBA" id="ARBA00023157"/>
    </source>
</evidence>
<dbReference type="Proteomes" id="UP000274756">
    <property type="component" value="Unassembled WGS sequence"/>
</dbReference>
<keyword evidence="3" id="KW-0964">Secreted</keyword>
<gene>
    <name evidence="9" type="ORF">DME_LOCUS3064</name>
</gene>
<keyword evidence="5" id="KW-1015">Disulfide bond</keyword>
<evidence type="ECO:0000313" key="12">
    <source>
        <dbReference type="WBParaSite" id="DME_0000934201-mRNA-1"/>
    </source>
</evidence>
<comment type="similarity">
    <text evidence="2 6">Belongs to the TGF-beta family.</text>
</comment>